<protein>
    <submittedName>
        <fullName evidence="1">Uncharacterized protein</fullName>
    </submittedName>
</protein>
<dbReference type="Proteomes" id="UP000011996">
    <property type="component" value="Unassembled WGS sequence"/>
</dbReference>
<dbReference type="AlphaFoldDB" id="M5RV80"/>
<proteinExistence type="predicted"/>
<name>M5RV80_9BACT</name>
<reference evidence="1 2" key="1">
    <citation type="journal article" date="2013" name="Mar. Genomics">
        <title>Expression of sulfatases in Rhodopirellula baltica and the diversity of sulfatases in the genus Rhodopirellula.</title>
        <authorList>
            <person name="Wegner C.E."/>
            <person name="Richter-Heitmann T."/>
            <person name="Klindworth A."/>
            <person name="Klockow C."/>
            <person name="Richter M."/>
            <person name="Achstetter T."/>
            <person name="Glockner F.O."/>
            <person name="Harder J."/>
        </authorList>
    </citation>
    <scope>NUCLEOTIDE SEQUENCE [LARGE SCALE GENOMIC DNA]</scope>
    <source>
        <strain evidence="1 2">SH398</strain>
    </source>
</reference>
<gene>
    <name evidence="1" type="ORF">RESH_06155</name>
</gene>
<comment type="caution">
    <text evidence="1">The sequence shown here is derived from an EMBL/GenBank/DDBJ whole genome shotgun (WGS) entry which is preliminary data.</text>
</comment>
<dbReference type="EMBL" id="ANOF01000204">
    <property type="protein sequence ID" value="EMI23253.1"/>
    <property type="molecule type" value="Genomic_DNA"/>
</dbReference>
<evidence type="ECO:0000313" key="1">
    <source>
        <dbReference type="EMBL" id="EMI23253.1"/>
    </source>
</evidence>
<accession>M5RV80</accession>
<dbReference type="PATRIC" id="fig|1263868.3.peg.6678"/>
<sequence length="42" mass="4198">MSSTAHRGGNLAAPSHLVTLHSHSSIINATAASVCDAPPFIG</sequence>
<organism evidence="1 2">
    <name type="scientific">Rhodopirellula europaea SH398</name>
    <dbReference type="NCBI Taxonomy" id="1263868"/>
    <lineage>
        <taxon>Bacteria</taxon>
        <taxon>Pseudomonadati</taxon>
        <taxon>Planctomycetota</taxon>
        <taxon>Planctomycetia</taxon>
        <taxon>Pirellulales</taxon>
        <taxon>Pirellulaceae</taxon>
        <taxon>Rhodopirellula</taxon>
    </lineage>
</organism>
<evidence type="ECO:0000313" key="2">
    <source>
        <dbReference type="Proteomes" id="UP000011996"/>
    </source>
</evidence>